<dbReference type="SUPFAM" id="SSF52317">
    <property type="entry name" value="Class I glutamine amidotransferase-like"/>
    <property type="match status" value="1"/>
</dbReference>
<dbReference type="Gene3D" id="3.40.50.880">
    <property type="match status" value="1"/>
</dbReference>
<keyword evidence="7 10" id="KW-0456">Lyase</keyword>
<evidence type="ECO:0000256" key="6">
    <source>
        <dbReference type="ARBA" id="ARBA00023102"/>
    </source>
</evidence>
<comment type="subunit">
    <text evidence="2 10">Heterodimer of HisH and HisF.</text>
</comment>
<keyword evidence="4 10" id="KW-0378">Hydrolase</keyword>
<dbReference type="EC" id="4.3.2.10" evidence="10"/>
<comment type="pathway">
    <text evidence="1 10">Amino-acid biosynthesis; L-histidine biosynthesis; L-histidine from 5-phospho-alpha-D-ribose 1-diphosphate: step 5/9.</text>
</comment>
<dbReference type="GO" id="GO:0000107">
    <property type="term" value="F:imidazoleglycerol-phosphate synthase activity"/>
    <property type="evidence" value="ECO:0007669"/>
    <property type="project" value="UniProtKB-UniRule"/>
</dbReference>
<proteinExistence type="inferred from homology"/>
<dbReference type="GO" id="GO:0004359">
    <property type="term" value="F:glutaminase activity"/>
    <property type="evidence" value="ECO:0007669"/>
    <property type="project" value="UniProtKB-EC"/>
</dbReference>
<dbReference type="OrthoDB" id="9807137at2"/>
<keyword evidence="6 10" id="KW-0368">Histidine biosynthesis</keyword>
<dbReference type="InterPro" id="IPR010139">
    <property type="entry name" value="Imidazole-glycPsynth_HisH"/>
</dbReference>
<keyword evidence="3 10" id="KW-0028">Amino-acid biosynthesis</keyword>
<dbReference type="PANTHER" id="PTHR42701:SF1">
    <property type="entry name" value="IMIDAZOLE GLYCEROL PHOSPHATE SYNTHASE SUBUNIT HISH"/>
    <property type="match status" value="1"/>
</dbReference>
<dbReference type="RefSeq" id="WP_092640561.1">
    <property type="nucleotide sequence ID" value="NZ_FNID01000019.1"/>
</dbReference>
<name>A0A1H0BFL3_9FIRM</name>
<evidence type="ECO:0000256" key="9">
    <source>
        <dbReference type="ARBA" id="ARBA00049534"/>
    </source>
</evidence>
<evidence type="ECO:0000313" key="14">
    <source>
        <dbReference type="Proteomes" id="UP000199182"/>
    </source>
</evidence>
<dbReference type="EMBL" id="FNID01000019">
    <property type="protein sequence ID" value="SDN44412.1"/>
    <property type="molecule type" value="Genomic_DNA"/>
</dbReference>
<evidence type="ECO:0000313" key="13">
    <source>
        <dbReference type="EMBL" id="SDN44412.1"/>
    </source>
</evidence>
<evidence type="ECO:0000256" key="2">
    <source>
        <dbReference type="ARBA" id="ARBA00011152"/>
    </source>
</evidence>
<evidence type="ECO:0000256" key="11">
    <source>
        <dbReference type="PIRSR" id="PIRSR000495-1"/>
    </source>
</evidence>
<dbReference type="InterPro" id="IPR017926">
    <property type="entry name" value="GATASE"/>
</dbReference>
<feature type="active site" evidence="10 11">
    <location>
        <position position="182"/>
    </location>
</feature>
<comment type="catalytic activity">
    <reaction evidence="9 10">
        <text>L-glutamine + H2O = L-glutamate + NH4(+)</text>
        <dbReference type="Rhea" id="RHEA:15889"/>
        <dbReference type="ChEBI" id="CHEBI:15377"/>
        <dbReference type="ChEBI" id="CHEBI:28938"/>
        <dbReference type="ChEBI" id="CHEBI:29985"/>
        <dbReference type="ChEBI" id="CHEBI:58359"/>
        <dbReference type="EC" id="3.5.1.2"/>
    </reaction>
</comment>
<keyword evidence="5 10" id="KW-0315">Glutamine amidotransferase</keyword>
<evidence type="ECO:0000256" key="1">
    <source>
        <dbReference type="ARBA" id="ARBA00005091"/>
    </source>
</evidence>
<evidence type="ECO:0000259" key="12">
    <source>
        <dbReference type="Pfam" id="PF00117"/>
    </source>
</evidence>
<dbReference type="Pfam" id="PF00117">
    <property type="entry name" value="GATase"/>
    <property type="match status" value="1"/>
</dbReference>
<dbReference type="GO" id="GO:0005737">
    <property type="term" value="C:cytoplasm"/>
    <property type="evidence" value="ECO:0007669"/>
    <property type="project" value="UniProtKB-SubCell"/>
</dbReference>
<dbReference type="PANTHER" id="PTHR42701">
    <property type="entry name" value="IMIDAZOLE GLYCEROL PHOSPHATE SYNTHASE SUBUNIT HISH"/>
    <property type="match status" value="1"/>
</dbReference>
<dbReference type="AlphaFoldDB" id="A0A1H0BFL3"/>
<dbReference type="CDD" id="cd01748">
    <property type="entry name" value="GATase1_IGP_Synthase"/>
    <property type="match status" value="1"/>
</dbReference>
<comment type="function">
    <text evidence="10">IGPS catalyzes the conversion of PRFAR and glutamine to IGP, AICAR and glutamate. The HisH subunit catalyzes the hydrolysis of glutamine to glutamate and ammonia as part of the synthesis of IGP and AICAR. The resulting ammonia molecule is channeled to the active site of HisF.</text>
</comment>
<reference evidence="13 14" key="1">
    <citation type="submission" date="2016-10" db="EMBL/GenBank/DDBJ databases">
        <authorList>
            <person name="de Groot N.N."/>
        </authorList>
    </citation>
    <scope>NUCLEOTIDE SEQUENCE [LARGE SCALE GENOMIC DNA]</scope>
    <source>
        <strain evidence="13 14">CGMCC 1.5012</strain>
    </source>
</reference>
<keyword evidence="13" id="KW-0808">Transferase</keyword>
<feature type="active site" evidence="10 11">
    <location>
        <position position="180"/>
    </location>
</feature>
<dbReference type="EC" id="3.5.1.2" evidence="10"/>
<keyword evidence="10" id="KW-0963">Cytoplasm</keyword>
<dbReference type="InterPro" id="IPR029062">
    <property type="entry name" value="Class_I_gatase-like"/>
</dbReference>
<gene>
    <name evidence="10" type="primary">hisH</name>
    <name evidence="13" type="ORF">SAMN05192585_11958</name>
</gene>
<organism evidence="13 14">
    <name type="scientific">Acetanaerobacterium elongatum</name>
    <dbReference type="NCBI Taxonomy" id="258515"/>
    <lineage>
        <taxon>Bacteria</taxon>
        <taxon>Bacillati</taxon>
        <taxon>Bacillota</taxon>
        <taxon>Clostridia</taxon>
        <taxon>Eubacteriales</taxon>
        <taxon>Oscillospiraceae</taxon>
        <taxon>Acetanaerobacterium</taxon>
    </lineage>
</organism>
<dbReference type="PROSITE" id="PS51273">
    <property type="entry name" value="GATASE_TYPE_1"/>
    <property type="match status" value="1"/>
</dbReference>
<dbReference type="Proteomes" id="UP000199182">
    <property type="component" value="Unassembled WGS sequence"/>
</dbReference>
<evidence type="ECO:0000256" key="8">
    <source>
        <dbReference type="ARBA" id="ARBA00047838"/>
    </source>
</evidence>
<sequence>MIAIIDYGAGNLFSVKNALNYIGFESCFTKDADELRKADKLILPGVGAFPDAMKMLNASGLVPTIKEQALKKPLLGICLGMQILFEKGYEFYECEGLGLIEGSVKKIESCGLKIPHIGWNDLTALTPCPLMNDVPEQSYVYFDHSFCAETADEHIAAYTTYGQRVPALVMSGMVYGAQYHPEKSGNVGLTMLKNFCTL</sequence>
<keyword evidence="14" id="KW-1185">Reference proteome</keyword>
<evidence type="ECO:0000256" key="3">
    <source>
        <dbReference type="ARBA" id="ARBA00022605"/>
    </source>
</evidence>
<dbReference type="STRING" id="258515.SAMN05192585_11958"/>
<comment type="subcellular location">
    <subcellularLocation>
        <location evidence="10">Cytoplasm</location>
    </subcellularLocation>
</comment>
<dbReference type="UniPathway" id="UPA00031">
    <property type="reaction ID" value="UER00010"/>
</dbReference>
<evidence type="ECO:0000256" key="5">
    <source>
        <dbReference type="ARBA" id="ARBA00022962"/>
    </source>
</evidence>
<dbReference type="GO" id="GO:0000105">
    <property type="term" value="P:L-histidine biosynthetic process"/>
    <property type="evidence" value="ECO:0007669"/>
    <property type="project" value="UniProtKB-UniRule"/>
</dbReference>
<feature type="active site" description="Nucleophile" evidence="10 11">
    <location>
        <position position="78"/>
    </location>
</feature>
<accession>A0A1H0BFL3</accession>
<evidence type="ECO:0000256" key="10">
    <source>
        <dbReference type="HAMAP-Rule" id="MF_00278"/>
    </source>
</evidence>
<comment type="catalytic activity">
    <reaction evidence="8 10">
        <text>5-[(5-phospho-1-deoxy-D-ribulos-1-ylimino)methylamino]-1-(5-phospho-beta-D-ribosyl)imidazole-4-carboxamide + L-glutamine = D-erythro-1-(imidazol-4-yl)glycerol 3-phosphate + 5-amino-1-(5-phospho-beta-D-ribosyl)imidazole-4-carboxamide + L-glutamate + H(+)</text>
        <dbReference type="Rhea" id="RHEA:24793"/>
        <dbReference type="ChEBI" id="CHEBI:15378"/>
        <dbReference type="ChEBI" id="CHEBI:29985"/>
        <dbReference type="ChEBI" id="CHEBI:58278"/>
        <dbReference type="ChEBI" id="CHEBI:58359"/>
        <dbReference type="ChEBI" id="CHEBI:58475"/>
        <dbReference type="ChEBI" id="CHEBI:58525"/>
        <dbReference type="EC" id="4.3.2.10"/>
    </reaction>
</comment>
<evidence type="ECO:0000256" key="4">
    <source>
        <dbReference type="ARBA" id="ARBA00022801"/>
    </source>
</evidence>
<feature type="domain" description="Glutamine amidotransferase" evidence="12">
    <location>
        <begin position="4"/>
        <end position="196"/>
    </location>
</feature>
<dbReference type="PIRSF" id="PIRSF000495">
    <property type="entry name" value="Amidotransf_hisH"/>
    <property type="match status" value="1"/>
</dbReference>
<evidence type="ECO:0000256" key="7">
    <source>
        <dbReference type="ARBA" id="ARBA00023239"/>
    </source>
</evidence>
<dbReference type="HAMAP" id="MF_00278">
    <property type="entry name" value="HisH"/>
    <property type="match status" value="1"/>
</dbReference>
<dbReference type="GO" id="GO:0016829">
    <property type="term" value="F:lyase activity"/>
    <property type="evidence" value="ECO:0007669"/>
    <property type="project" value="UniProtKB-KW"/>
</dbReference>
<protein>
    <recommendedName>
        <fullName evidence="10">Imidazole glycerol phosphate synthase subunit HisH</fullName>
        <ecNumber evidence="10">4.3.2.10</ecNumber>
    </recommendedName>
    <alternativeName>
        <fullName evidence="10">IGP synthase glutaminase subunit</fullName>
        <ecNumber evidence="10">3.5.1.2</ecNumber>
    </alternativeName>
    <alternativeName>
        <fullName evidence="10">IGP synthase subunit HisH</fullName>
    </alternativeName>
    <alternativeName>
        <fullName evidence="10">ImGP synthase subunit HisH</fullName>
        <shortName evidence="10">IGPS subunit HisH</shortName>
    </alternativeName>
</protein>
<dbReference type="NCBIfam" id="TIGR01855">
    <property type="entry name" value="IMP_synth_hisH"/>
    <property type="match status" value="1"/>
</dbReference>